<proteinExistence type="predicted"/>
<dbReference type="AlphaFoldDB" id="A0A6J5ZQJ5"/>
<feature type="transmembrane region" description="Helical" evidence="1">
    <location>
        <begin position="51"/>
        <end position="74"/>
    </location>
</feature>
<evidence type="ECO:0000256" key="1">
    <source>
        <dbReference type="SAM" id="Phobius"/>
    </source>
</evidence>
<feature type="transmembrane region" description="Helical" evidence="1">
    <location>
        <begin position="189"/>
        <end position="210"/>
    </location>
</feature>
<dbReference type="InterPro" id="IPR025333">
    <property type="entry name" value="DUF4239"/>
</dbReference>
<feature type="transmembrane region" description="Helical" evidence="1">
    <location>
        <begin position="6"/>
        <end position="31"/>
    </location>
</feature>
<protein>
    <submittedName>
        <fullName evidence="2">Unannotated protein</fullName>
    </submittedName>
</protein>
<keyword evidence="1" id="KW-1133">Transmembrane helix</keyword>
<reference evidence="2" key="1">
    <citation type="submission" date="2020-05" db="EMBL/GenBank/DDBJ databases">
        <authorList>
            <person name="Chiriac C."/>
            <person name="Salcher M."/>
            <person name="Ghai R."/>
            <person name="Kavagutti S V."/>
        </authorList>
    </citation>
    <scope>NUCLEOTIDE SEQUENCE</scope>
</reference>
<sequence length="260" mass="27285">MRDLFISVPIWVVAVVLLAFFVAVTVVARAVVTRRCGDASREELADEAVRLLTGLAATFAFFVGFSITVTWGAVAAGQAAVEQQSSAIQQMNWSLNNIPDKVTSAELRQKLRLYATTAAYENADDLARGDTSHLPSAIPLDRFQDALHTYAFGPIVPKAEVSSLVSAAATLGATSAAVSAVAHRTLPDLLAILLLVTGLLVAGVMGVSTVTARHPVLMLVWCVIPALSITVVVALAFPFASGIGVDLAPLQSVAQQLAVH</sequence>
<dbReference type="EMBL" id="CAESAO010000063">
    <property type="protein sequence ID" value="CAB4343668.1"/>
    <property type="molecule type" value="Genomic_DNA"/>
</dbReference>
<name>A0A6J5ZQJ5_9ZZZZ</name>
<feature type="transmembrane region" description="Helical" evidence="1">
    <location>
        <begin position="216"/>
        <end position="237"/>
    </location>
</feature>
<dbReference type="Pfam" id="PF14023">
    <property type="entry name" value="Bestrophin-like"/>
    <property type="match status" value="1"/>
</dbReference>
<accession>A0A6J5ZQJ5</accession>
<organism evidence="2">
    <name type="scientific">freshwater metagenome</name>
    <dbReference type="NCBI Taxonomy" id="449393"/>
    <lineage>
        <taxon>unclassified sequences</taxon>
        <taxon>metagenomes</taxon>
        <taxon>ecological metagenomes</taxon>
    </lineage>
</organism>
<keyword evidence="1" id="KW-0812">Transmembrane</keyword>
<keyword evidence="1" id="KW-0472">Membrane</keyword>
<evidence type="ECO:0000313" key="2">
    <source>
        <dbReference type="EMBL" id="CAB4343668.1"/>
    </source>
</evidence>
<gene>
    <name evidence="2" type="ORF">UFOPK3522_00859</name>
</gene>